<gene>
    <name evidence="1" type="ORF">RMCB_2291</name>
</gene>
<keyword evidence="2" id="KW-1185">Reference proteome</keyword>
<accession>A0A100VYA4</accession>
<reference evidence="2" key="2">
    <citation type="submission" date="2016-02" db="EMBL/GenBank/DDBJ databases">
        <title>Draft genome sequence of five rapidly growing Mycobacterium species.</title>
        <authorList>
            <person name="Katahira K."/>
            <person name="Gotou Y."/>
            <person name="Iida K."/>
            <person name="Ogura Y."/>
            <person name="Hayashi T."/>
        </authorList>
    </citation>
    <scope>NUCLEOTIDE SEQUENCE [LARGE SCALE GENOMIC DNA]</scope>
    <source>
        <strain evidence="2">JCM15654</strain>
    </source>
</reference>
<dbReference type="Proteomes" id="UP000069620">
    <property type="component" value="Unassembled WGS sequence"/>
</dbReference>
<comment type="caution">
    <text evidence="1">The sequence shown here is derived from an EMBL/GenBank/DDBJ whole genome shotgun (WGS) entry which is preliminary data.</text>
</comment>
<sequence length="89" mass="9946">MLRSSPSSKPYPTKPRTLAEQRTSLVQSTFRLRGTDGRHDALEAENARLKKIDADRVVDVLDRLELTHGAPHYVRFDNGPEPVAHAVAD</sequence>
<name>A0A100VYA4_9MYCO</name>
<proteinExistence type="predicted"/>
<organism evidence="1 2">
    <name type="scientific">Mycolicibacterium brisbanense</name>
    <dbReference type="NCBI Taxonomy" id="146020"/>
    <lineage>
        <taxon>Bacteria</taxon>
        <taxon>Bacillati</taxon>
        <taxon>Actinomycetota</taxon>
        <taxon>Actinomycetes</taxon>
        <taxon>Mycobacteriales</taxon>
        <taxon>Mycobacteriaceae</taxon>
        <taxon>Mycolicibacterium</taxon>
    </lineage>
</organism>
<dbReference type="STRING" id="146020.RMCB_2291"/>
<dbReference type="AlphaFoldDB" id="A0A100VYA4"/>
<evidence type="ECO:0000313" key="2">
    <source>
        <dbReference type="Proteomes" id="UP000069620"/>
    </source>
</evidence>
<protein>
    <submittedName>
        <fullName evidence="1">Integrase, catalytic region</fullName>
    </submittedName>
</protein>
<dbReference type="EMBL" id="BCSX01000021">
    <property type="protein sequence ID" value="GAS88195.1"/>
    <property type="molecule type" value="Genomic_DNA"/>
</dbReference>
<reference evidence="2" key="1">
    <citation type="journal article" date="2016" name="Genome Announc.">
        <title>Draft Genome Sequences of Five Rapidly Growing Mycobacterium Species, M. thermoresistibile, M. fortuitum subsp. acetamidolyticum, M. canariasense, M. brisbanense, and M. novocastrense.</title>
        <authorList>
            <person name="Katahira K."/>
            <person name="Ogura Y."/>
            <person name="Gotoh Y."/>
            <person name="Hayashi T."/>
        </authorList>
    </citation>
    <scope>NUCLEOTIDE SEQUENCE [LARGE SCALE GENOMIC DNA]</scope>
    <source>
        <strain evidence="2">JCM15654</strain>
    </source>
</reference>
<evidence type="ECO:0000313" key="1">
    <source>
        <dbReference type="EMBL" id="GAS88195.1"/>
    </source>
</evidence>